<accession>A0A1G2Q631</accession>
<dbReference type="Proteomes" id="UP000178936">
    <property type="component" value="Unassembled WGS sequence"/>
</dbReference>
<dbReference type="InterPro" id="IPR010428">
    <property type="entry name" value="Zincin_1"/>
</dbReference>
<name>A0A1G2Q631_9BACT</name>
<sequence length="133" mass="15054">MELSDQEFSQLVQDGIDNILEKFKLLAKNVVIVWAEEPTDEQLKKSNLRRGQALFGLYEGVPQIARGAGYSAVPDKITIFKMAILNSCVTIEQAKKQVAETVWHELAHHFGSSENRVQQAQLKRRRHHQDAGS</sequence>
<dbReference type="InterPro" id="IPR038555">
    <property type="entry name" value="Zincin_1_sf"/>
</dbReference>
<evidence type="ECO:0000313" key="2">
    <source>
        <dbReference type="Proteomes" id="UP000178936"/>
    </source>
</evidence>
<evidence type="ECO:0000313" key="1">
    <source>
        <dbReference type="EMBL" id="OHA55579.1"/>
    </source>
</evidence>
<dbReference type="SUPFAM" id="SSF55486">
    <property type="entry name" value="Metalloproteases ('zincins'), catalytic domain"/>
    <property type="match status" value="1"/>
</dbReference>
<dbReference type="AlphaFoldDB" id="A0A1G2Q631"/>
<dbReference type="EMBL" id="MHTB01000010">
    <property type="protein sequence ID" value="OHA55579.1"/>
    <property type="molecule type" value="Genomic_DNA"/>
</dbReference>
<proteinExistence type="predicted"/>
<protein>
    <recommendedName>
        <fullName evidence="3">Metallopeptidase family protein</fullName>
    </recommendedName>
</protein>
<organism evidence="1 2">
    <name type="scientific">Candidatus Veblenbacteria bacterium RIFOXYA2_FULL_43_9</name>
    <dbReference type="NCBI Taxonomy" id="1802425"/>
    <lineage>
        <taxon>Bacteria</taxon>
        <taxon>Candidatus Vebleniibacteriota</taxon>
    </lineage>
</organism>
<dbReference type="CDD" id="cd12952">
    <property type="entry name" value="MMP_ACEL2062"/>
    <property type="match status" value="1"/>
</dbReference>
<comment type="caution">
    <text evidence="1">The sequence shown here is derived from an EMBL/GenBank/DDBJ whole genome shotgun (WGS) entry which is preliminary data.</text>
</comment>
<dbReference type="Gene3D" id="3.30.2010.20">
    <property type="match status" value="1"/>
</dbReference>
<evidence type="ECO:0008006" key="3">
    <source>
        <dbReference type="Google" id="ProtNLM"/>
    </source>
</evidence>
<reference evidence="1 2" key="1">
    <citation type="journal article" date="2016" name="Nat. Commun.">
        <title>Thousands of microbial genomes shed light on interconnected biogeochemical processes in an aquifer system.</title>
        <authorList>
            <person name="Anantharaman K."/>
            <person name="Brown C.T."/>
            <person name="Hug L.A."/>
            <person name="Sharon I."/>
            <person name="Castelle C.J."/>
            <person name="Probst A.J."/>
            <person name="Thomas B.C."/>
            <person name="Singh A."/>
            <person name="Wilkins M.J."/>
            <person name="Karaoz U."/>
            <person name="Brodie E.L."/>
            <person name="Williams K.H."/>
            <person name="Hubbard S.S."/>
            <person name="Banfield J.F."/>
        </authorList>
    </citation>
    <scope>NUCLEOTIDE SEQUENCE [LARGE SCALE GENOMIC DNA]</scope>
</reference>
<dbReference type="Pfam" id="PF06262">
    <property type="entry name" value="Zincin_1"/>
    <property type="match status" value="1"/>
</dbReference>
<gene>
    <name evidence="1" type="ORF">A2226_03440</name>
</gene>